<dbReference type="EMBL" id="CAADFR010000048">
    <property type="protein sequence ID" value="VFK39873.1"/>
    <property type="molecule type" value="Genomic_DNA"/>
</dbReference>
<sequence>MTEQSFQDVMSKTAARFLQSVVVLDDQVVCPPPPEAATTYQAASGLKDPSKKTATKPDNPVPEPEKDPGASGNGRHAFDLFQVVHGFAAGGVVCGTLNPLAENDDGIVKKGILAAGKRADIVILDWQIDQDNGQMAMKLIEGLMEADSEARTARRRLVLIYTGDNVTDVKDVFDKRFKETFAGHGNKPYRDRNGFRVGFLSKPGGPSDLPESVDFPKLPEKAIEEFARMNAGLLSGAVLTGLAAIRENTHRILSRFAPELDGAYLAHRAMTTPPQAAESHMGPLLASELEDVLAGAGLEENLKLEVVRRRLEKSDAKNAESIEKMLSEGTEKALPKGISKNQLKKNPHELTKWISGYSSEDDEKAKNTDEQFAALTTLRFPSGTEHRMTLGTVVRQDGGDFYWLCVTPACDCVRLTEERYRLFFLRCKSAGDSGKVHFLVPSDGEGAEYIPITVGFRIEDGHHWEFEPNPDKQMVLAKQSEDGKSFYFPTTGKVKLHWVAELKSAHALRITHRFASKWSRVGVTEAEWLRRSSDL</sequence>
<evidence type="ECO:0000256" key="1">
    <source>
        <dbReference type="SAM" id="MobiDB-lite"/>
    </source>
</evidence>
<dbReference type="EMBL" id="CAADFU010000051">
    <property type="protein sequence ID" value="VFK45316.1"/>
    <property type="molecule type" value="Genomic_DNA"/>
</dbReference>
<reference evidence="4" key="1">
    <citation type="submission" date="2019-02" db="EMBL/GenBank/DDBJ databases">
        <authorList>
            <person name="Gruber-Vodicka R. H."/>
            <person name="Seah K. B. B."/>
        </authorList>
    </citation>
    <scope>NUCLEOTIDE SEQUENCE</scope>
    <source>
        <strain evidence="4">BECK_S1320</strain>
        <strain evidence="3">BECK_S1321</strain>
    </source>
</reference>
<accession>A0A450YUW3</accession>
<dbReference type="AlphaFoldDB" id="A0A450YUW3"/>
<proteinExistence type="predicted"/>
<protein>
    <recommendedName>
        <fullName evidence="2">Response receiver domain-containing protein</fullName>
    </recommendedName>
</protein>
<gene>
    <name evidence="4" type="ORF">BECKSD772E_GA0070983_105117</name>
    <name evidence="3" type="ORF">BECKSD772F_GA0070984_104818</name>
</gene>
<organism evidence="4">
    <name type="scientific">Candidatus Kentrum sp. SD</name>
    <dbReference type="NCBI Taxonomy" id="2126332"/>
    <lineage>
        <taxon>Bacteria</taxon>
        <taxon>Pseudomonadati</taxon>
        <taxon>Pseudomonadota</taxon>
        <taxon>Gammaproteobacteria</taxon>
        <taxon>Candidatus Kentrum</taxon>
    </lineage>
</organism>
<dbReference type="Pfam" id="PF19192">
    <property type="entry name" value="Response_reg_2"/>
    <property type="match status" value="1"/>
</dbReference>
<evidence type="ECO:0000313" key="3">
    <source>
        <dbReference type="EMBL" id="VFK39873.1"/>
    </source>
</evidence>
<feature type="region of interest" description="Disordered" evidence="1">
    <location>
        <begin position="33"/>
        <end position="74"/>
    </location>
</feature>
<evidence type="ECO:0000313" key="4">
    <source>
        <dbReference type="EMBL" id="VFK45316.1"/>
    </source>
</evidence>
<name>A0A450YUW3_9GAMM</name>
<feature type="domain" description="Response receiver" evidence="2">
    <location>
        <begin position="17"/>
        <end position="182"/>
    </location>
</feature>
<dbReference type="InterPro" id="IPR043834">
    <property type="entry name" value="REC"/>
</dbReference>
<evidence type="ECO:0000259" key="2">
    <source>
        <dbReference type="Pfam" id="PF19192"/>
    </source>
</evidence>